<evidence type="ECO:0000313" key="3">
    <source>
        <dbReference type="Proteomes" id="UP000594778"/>
    </source>
</evidence>
<name>A0A7T2S4G6_DELAC</name>
<organism evidence="2 3">
    <name type="scientific">Delftia acidovorans</name>
    <name type="common">Pseudomonas acidovorans</name>
    <name type="synonym">Comamonas acidovorans</name>
    <dbReference type="NCBI Taxonomy" id="80866"/>
    <lineage>
        <taxon>Bacteria</taxon>
        <taxon>Pseudomonadati</taxon>
        <taxon>Pseudomonadota</taxon>
        <taxon>Betaproteobacteria</taxon>
        <taxon>Burkholderiales</taxon>
        <taxon>Comamonadaceae</taxon>
        <taxon>Delftia</taxon>
    </lineage>
</organism>
<dbReference type="RefSeq" id="WP_197955929.1">
    <property type="nucleotide sequence ID" value="NZ_CP065668.1"/>
</dbReference>
<reference evidence="2 3" key="1">
    <citation type="submission" date="2020-12" db="EMBL/GenBank/DDBJ databases">
        <title>FDA dAtabase for Regulatory Grade micrObial Sequences (FDA-ARGOS): Supporting development and validation of Infectious Disease Dx tests.</title>
        <authorList>
            <person name="Sproer C."/>
            <person name="Gronow S."/>
            <person name="Severitt S."/>
            <person name="Schroder I."/>
            <person name="Tallon L."/>
            <person name="Sadzewicz L."/>
            <person name="Zhao X."/>
            <person name="Boylan J."/>
            <person name="Ott S."/>
            <person name="Bowen H."/>
            <person name="Vavikolanu K."/>
            <person name="Mehta A."/>
            <person name="Aluvathingal J."/>
            <person name="Nadendla S."/>
            <person name="Lowell S."/>
            <person name="Myers T."/>
            <person name="Yan Y."/>
            <person name="Sichtig H."/>
        </authorList>
    </citation>
    <scope>NUCLEOTIDE SEQUENCE [LARGE SCALE GENOMIC DNA]</scope>
    <source>
        <strain evidence="2 3">FDAARGOS_909</strain>
    </source>
</reference>
<proteinExistence type="predicted"/>
<evidence type="ECO:0000313" key="2">
    <source>
        <dbReference type="EMBL" id="QPS08702.1"/>
    </source>
</evidence>
<dbReference type="AlphaFoldDB" id="A0A7T2S4G6"/>
<dbReference type="EMBL" id="CP065668">
    <property type="protein sequence ID" value="QPS08702.1"/>
    <property type="molecule type" value="Genomic_DNA"/>
</dbReference>
<sequence>MKQLQAAMAPAIGKPMHLPCIDRRCRHSPLEQAIFANTKNLSCKSIIQMEPQASIDSSNNPIKSHVIYFINQFHDSIDKIQMLIVFHNQGGTFEVNAAHSPEKVMTARRLQRRKRQPQCSANVTTAQQLL</sequence>
<feature type="compositionally biased region" description="Polar residues" evidence="1">
    <location>
        <begin position="117"/>
        <end position="130"/>
    </location>
</feature>
<evidence type="ECO:0000256" key="1">
    <source>
        <dbReference type="SAM" id="MobiDB-lite"/>
    </source>
</evidence>
<protein>
    <submittedName>
        <fullName evidence="2">Uncharacterized protein</fullName>
    </submittedName>
</protein>
<dbReference type="Proteomes" id="UP000594778">
    <property type="component" value="Chromosome"/>
</dbReference>
<accession>A0A7T2S4G6</accession>
<gene>
    <name evidence="2" type="ORF">I6G66_01170</name>
</gene>
<feature type="region of interest" description="Disordered" evidence="1">
    <location>
        <begin position="109"/>
        <end position="130"/>
    </location>
</feature>